<proteinExistence type="predicted"/>
<evidence type="ECO:0000256" key="1">
    <source>
        <dbReference type="SAM" id="MobiDB-lite"/>
    </source>
</evidence>
<name>A0A0C3HWL2_OIDMZ</name>
<dbReference type="InParanoid" id="A0A0C3HWL2"/>
<accession>A0A0C3HWL2</accession>
<dbReference type="EMBL" id="KN832871">
    <property type="protein sequence ID" value="KIN06592.1"/>
    <property type="molecule type" value="Genomic_DNA"/>
</dbReference>
<feature type="chain" id="PRO_5002178646" evidence="2">
    <location>
        <begin position="23"/>
        <end position="129"/>
    </location>
</feature>
<protein>
    <submittedName>
        <fullName evidence="3">Uncharacterized protein</fullName>
    </submittedName>
</protein>
<dbReference type="AlphaFoldDB" id="A0A0C3HWL2"/>
<evidence type="ECO:0000313" key="3">
    <source>
        <dbReference type="EMBL" id="KIN06592.1"/>
    </source>
</evidence>
<reference evidence="3 4" key="1">
    <citation type="submission" date="2014-04" db="EMBL/GenBank/DDBJ databases">
        <authorList>
            <consortium name="DOE Joint Genome Institute"/>
            <person name="Kuo A."/>
            <person name="Martino E."/>
            <person name="Perotto S."/>
            <person name="Kohler A."/>
            <person name="Nagy L.G."/>
            <person name="Floudas D."/>
            <person name="Copeland A."/>
            <person name="Barry K.W."/>
            <person name="Cichocki N."/>
            <person name="Veneault-Fourrey C."/>
            <person name="LaButti K."/>
            <person name="Lindquist E.A."/>
            <person name="Lipzen A."/>
            <person name="Lundell T."/>
            <person name="Morin E."/>
            <person name="Murat C."/>
            <person name="Sun H."/>
            <person name="Tunlid A."/>
            <person name="Henrissat B."/>
            <person name="Grigoriev I.V."/>
            <person name="Hibbett D.S."/>
            <person name="Martin F."/>
            <person name="Nordberg H.P."/>
            <person name="Cantor M.N."/>
            <person name="Hua S.X."/>
        </authorList>
    </citation>
    <scope>NUCLEOTIDE SEQUENCE [LARGE SCALE GENOMIC DNA]</scope>
    <source>
        <strain evidence="3 4">Zn</strain>
    </source>
</reference>
<reference evidence="4" key="2">
    <citation type="submission" date="2015-01" db="EMBL/GenBank/DDBJ databases">
        <title>Evolutionary Origins and Diversification of the Mycorrhizal Mutualists.</title>
        <authorList>
            <consortium name="DOE Joint Genome Institute"/>
            <consortium name="Mycorrhizal Genomics Consortium"/>
            <person name="Kohler A."/>
            <person name="Kuo A."/>
            <person name="Nagy L.G."/>
            <person name="Floudas D."/>
            <person name="Copeland A."/>
            <person name="Barry K.W."/>
            <person name="Cichocki N."/>
            <person name="Veneault-Fourrey C."/>
            <person name="LaButti K."/>
            <person name="Lindquist E.A."/>
            <person name="Lipzen A."/>
            <person name="Lundell T."/>
            <person name="Morin E."/>
            <person name="Murat C."/>
            <person name="Riley R."/>
            <person name="Ohm R."/>
            <person name="Sun H."/>
            <person name="Tunlid A."/>
            <person name="Henrissat B."/>
            <person name="Grigoriev I.V."/>
            <person name="Hibbett D.S."/>
            <person name="Martin F."/>
        </authorList>
    </citation>
    <scope>NUCLEOTIDE SEQUENCE [LARGE SCALE GENOMIC DNA]</scope>
    <source>
        <strain evidence="4">Zn</strain>
    </source>
</reference>
<evidence type="ECO:0000313" key="4">
    <source>
        <dbReference type="Proteomes" id="UP000054321"/>
    </source>
</evidence>
<gene>
    <name evidence="3" type="ORF">OIDMADRAFT_24889</name>
</gene>
<feature type="compositionally biased region" description="Polar residues" evidence="1">
    <location>
        <begin position="115"/>
        <end position="129"/>
    </location>
</feature>
<organism evidence="3 4">
    <name type="scientific">Oidiodendron maius (strain Zn)</name>
    <dbReference type="NCBI Taxonomy" id="913774"/>
    <lineage>
        <taxon>Eukaryota</taxon>
        <taxon>Fungi</taxon>
        <taxon>Dikarya</taxon>
        <taxon>Ascomycota</taxon>
        <taxon>Pezizomycotina</taxon>
        <taxon>Leotiomycetes</taxon>
        <taxon>Leotiomycetes incertae sedis</taxon>
        <taxon>Myxotrichaceae</taxon>
        <taxon>Oidiodendron</taxon>
    </lineage>
</organism>
<feature type="signal peptide" evidence="2">
    <location>
        <begin position="1"/>
        <end position="22"/>
    </location>
</feature>
<feature type="compositionally biased region" description="Polar residues" evidence="1">
    <location>
        <begin position="83"/>
        <end position="95"/>
    </location>
</feature>
<evidence type="ECO:0000256" key="2">
    <source>
        <dbReference type="SAM" id="SignalP"/>
    </source>
</evidence>
<keyword evidence="2" id="KW-0732">Signal</keyword>
<feature type="region of interest" description="Disordered" evidence="1">
    <location>
        <begin position="81"/>
        <end position="129"/>
    </location>
</feature>
<dbReference type="Proteomes" id="UP000054321">
    <property type="component" value="Unassembled WGS sequence"/>
</dbReference>
<keyword evidence="4" id="KW-1185">Reference proteome</keyword>
<sequence>MRLPTILSLAVVLSLQLSSVLAIPIAEPVQPEGELEKCTGTGTQADPFISLFQCPSNNVNGSFLPSSPNLLRELRQYEGACSSDAQRMASGTGSTPFRKKGRLPTTAGGKVETPPSHQDSTRPEGTTNK</sequence>
<dbReference type="HOGENOM" id="CLU_1949441_0_0_1"/>